<dbReference type="CDD" id="cd00882">
    <property type="entry name" value="Ras_like_GTPase"/>
    <property type="match status" value="1"/>
</dbReference>
<gene>
    <name evidence="2" type="ORF">OSTQU699_LOCUS2215</name>
</gene>
<evidence type="ECO:0000313" key="2">
    <source>
        <dbReference type="EMBL" id="CAD7696854.1"/>
    </source>
</evidence>
<evidence type="ECO:0000313" key="3">
    <source>
        <dbReference type="Proteomes" id="UP000708148"/>
    </source>
</evidence>
<dbReference type="Pfam" id="PF10199">
    <property type="entry name" value="Adaptin_binding"/>
    <property type="match status" value="1"/>
</dbReference>
<proteinExistence type="predicted"/>
<dbReference type="AlphaFoldDB" id="A0A8S1J025"/>
<evidence type="ECO:0008006" key="4">
    <source>
        <dbReference type="Google" id="ProtNLM"/>
    </source>
</evidence>
<dbReference type="PANTHER" id="PTHR14659">
    <property type="entry name" value="ALPHA- AND GAMMA-ADAPTIN-BINDING PROTEIN P34"/>
    <property type="match status" value="1"/>
</dbReference>
<name>A0A8S1J025_9CHLO</name>
<comment type="caution">
    <text evidence="2">The sequence shown here is derived from an EMBL/GenBank/DDBJ whole genome shotgun (WGS) entry which is preliminary data.</text>
</comment>
<keyword evidence="3" id="KW-1185">Reference proteome</keyword>
<dbReference type="Proteomes" id="UP000708148">
    <property type="component" value="Unassembled WGS sequence"/>
</dbReference>
<dbReference type="Gene3D" id="3.40.50.11960">
    <property type="match status" value="1"/>
</dbReference>
<feature type="compositionally biased region" description="Basic and acidic residues" evidence="1">
    <location>
        <begin position="224"/>
        <end position="240"/>
    </location>
</feature>
<sequence>MVNAQLPPPEPDLPEILVVGAEQVGKSTLVRSLISSPDGTHASPPVWHIRTKYYTARAALRAARIDAADSSTAAVPEAILMVIDATRESTFLSLRPWVGSPAGDRAAVVLLVANKMDAVREERPDWLDAAAEWAGREMVEYVEVSAGDGEIDAGLERWGEGQGMDRVRSALQAHMWPGMEMAPRQGLAPIGGEGGSGIGGEGEGDALEEFERMLREDAEEGEGEGERARGEPLGRGHVEGEEALDAFERLLEEGLSGMRERIAQLPDAERRDAAAKVALRLAEMLDDDSDGA</sequence>
<reference evidence="2" key="1">
    <citation type="submission" date="2020-12" db="EMBL/GenBank/DDBJ databases">
        <authorList>
            <person name="Iha C."/>
        </authorList>
    </citation>
    <scope>NUCLEOTIDE SEQUENCE</scope>
</reference>
<dbReference type="OrthoDB" id="10261384at2759"/>
<protein>
    <recommendedName>
        <fullName evidence="4">P-loop containing nucleoside triphosphate hydrolase protein</fullName>
    </recommendedName>
</protein>
<dbReference type="InterPro" id="IPR027417">
    <property type="entry name" value="P-loop_NTPase"/>
</dbReference>
<dbReference type="InterPro" id="IPR019341">
    <property type="entry name" value="Alpha/Gamma-adaptin-bd_p34"/>
</dbReference>
<organism evidence="2 3">
    <name type="scientific">Ostreobium quekettii</name>
    <dbReference type="NCBI Taxonomy" id="121088"/>
    <lineage>
        <taxon>Eukaryota</taxon>
        <taxon>Viridiplantae</taxon>
        <taxon>Chlorophyta</taxon>
        <taxon>core chlorophytes</taxon>
        <taxon>Ulvophyceae</taxon>
        <taxon>TCBD clade</taxon>
        <taxon>Bryopsidales</taxon>
        <taxon>Ostreobineae</taxon>
        <taxon>Ostreobiaceae</taxon>
        <taxon>Ostreobium</taxon>
    </lineage>
</organism>
<dbReference type="SUPFAM" id="SSF52540">
    <property type="entry name" value="P-loop containing nucleoside triphosphate hydrolases"/>
    <property type="match status" value="1"/>
</dbReference>
<dbReference type="PANTHER" id="PTHR14659:SF1">
    <property type="entry name" value="ALPHA- AND GAMMA-ADAPTIN-BINDING PROTEIN P34"/>
    <property type="match status" value="1"/>
</dbReference>
<evidence type="ECO:0000256" key="1">
    <source>
        <dbReference type="SAM" id="MobiDB-lite"/>
    </source>
</evidence>
<dbReference type="EMBL" id="CAJHUC010000558">
    <property type="protein sequence ID" value="CAD7696854.1"/>
    <property type="molecule type" value="Genomic_DNA"/>
</dbReference>
<feature type="region of interest" description="Disordered" evidence="1">
    <location>
        <begin position="216"/>
        <end position="240"/>
    </location>
</feature>
<accession>A0A8S1J025</accession>